<protein>
    <submittedName>
        <fullName evidence="2">Metalloprotease CJM1_0395 family protein</fullName>
    </submittedName>
</protein>
<feature type="compositionally biased region" description="Polar residues" evidence="1">
    <location>
        <begin position="150"/>
        <end position="165"/>
    </location>
</feature>
<proteinExistence type="predicted"/>
<evidence type="ECO:0000313" key="2">
    <source>
        <dbReference type="EMBL" id="MDC7717344.1"/>
    </source>
</evidence>
<evidence type="ECO:0000256" key="1">
    <source>
        <dbReference type="SAM" id="MobiDB-lite"/>
    </source>
</evidence>
<gene>
    <name evidence="2" type="ORF">PQU95_08990</name>
</gene>
<dbReference type="Pfam" id="PF12118">
    <property type="entry name" value="SprA-related"/>
    <property type="match status" value="1"/>
</dbReference>
<keyword evidence="2" id="KW-0482">Metalloprotease</keyword>
<name>A0ABT5IXP3_9NEIS</name>
<feature type="compositionally biased region" description="Low complexity" evidence="1">
    <location>
        <begin position="107"/>
        <end position="149"/>
    </location>
</feature>
<comment type="caution">
    <text evidence="2">The sequence shown here is derived from an EMBL/GenBank/DDBJ whole genome shotgun (WGS) entry which is preliminary data.</text>
</comment>
<dbReference type="Proteomes" id="UP001219956">
    <property type="component" value="Unassembled WGS sequence"/>
</dbReference>
<sequence>MSISASTAANYGSPYANPASPASGTGRGQSGTVALSEEEEKQVEKLKARDSEVRAHEQAHMAAAGGVSVSGPSYSYQQGPDGKRYAVGGNVSIDASPGRTPEDTLRKAQAVQRAALAPAEPSGQDQAVAAQARQMALQAMAEQAAARQAGNSIEKTYQPQDSTAPALQGRGIDTQA</sequence>
<keyword evidence="2" id="KW-0645">Protease</keyword>
<feature type="region of interest" description="Disordered" evidence="1">
    <location>
        <begin position="1"/>
        <end position="176"/>
    </location>
</feature>
<feature type="compositionally biased region" description="Polar residues" evidence="1">
    <location>
        <begin position="1"/>
        <end position="10"/>
    </location>
</feature>
<dbReference type="GO" id="GO:0008237">
    <property type="term" value="F:metallopeptidase activity"/>
    <property type="evidence" value="ECO:0007669"/>
    <property type="project" value="UniProtKB-KW"/>
</dbReference>
<keyword evidence="3" id="KW-1185">Reference proteome</keyword>
<dbReference type="InterPro" id="IPR021973">
    <property type="entry name" value="SprA-related"/>
</dbReference>
<evidence type="ECO:0000313" key="3">
    <source>
        <dbReference type="Proteomes" id="UP001219956"/>
    </source>
</evidence>
<reference evidence="2 3" key="1">
    <citation type="submission" date="2023-01" db="EMBL/GenBank/DDBJ databases">
        <title>Novel species of the genus Vogesella isolated from rivers.</title>
        <authorList>
            <person name="Lu H."/>
        </authorList>
    </citation>
    <scope>NUCLEOTIDE SEQUENCE [LARGE SCALE GENOMIC DNA]</scope>
    <source>
        <strain evidence="2 3">DC21W</strain>
    </source>
</reference>
<dbReference type="RefSeq" id="WP_272751676.1">
    <property type="nucleotide sequence ID" value="NZ_JAQQLF010000009.1"/>
</dbReference>
<feature type="compositionally biased region" description="Basic and acidic residues" evidence="1">
    <location>
        <begin position="42"/>
        <end position="59"/>
    </location>
</feature>
<feature type="compositionally biased region" description="Low complexity" evidence="1">
    <location>
        <begin position="65"/>
        <end position="79"/>
    </location>
</feature>
<keyword evidence="2" id="KW-0378">Hydrolase</keyword>
<organism evidence="2 3">
    <name type="scientific">Vogesella aquatica</name>
    <dbReference type="NCBI Taxonomy" id="2984206"/>
    <lineage>
        <taxon>Bacteria</taxon>
        <taxon>Pseudomonadati</taxon>
        <taxon>Pseudomonadota</taxon>
        <taxon>Betaproteobacteria</taxon>
        <taxon>Neisseriales</taxon>
        <taxon>Chromobacteriaceae</taxon>
        <taxon>Vogesella</taxon>
    </lineage>
</organism>
<dbReference type="EMBL" id="JAQQLF010000009">
    <property type="protein sequence ID" value="MDC7717344.1"/>
    <property type="molecule type" value="Genomic_DNA"/>
</dbReference>
<accession>A0ABT5IXP3</accession>